<feature type="transmembrane region" description="Helical" evidence="2">
    <location>
        <begin position="772"/>
        <end position="791"/>
    </location>
</feature>
<evidence type="ECO:0000313" key="5">
    <source>
        <dbReference type="Proteomes" id="UP001157961"/>
    </source>
</evidence>
<evidence type="ECO:0000256" key="1">
    <source>
        <dbReference type="SAM" id="Coils"/>
    </source>
</evidence>
<feature type="transmembrane region" description="Helical" evidence="2">
    <location>
        <begin position="836"/>
        <end position="858"/>
    </location>
</feature>
<sequence length="2320" mass="244374">MSIEIGAVRASAHFDTASFVTGAKNGISAMSSFKAGFKSTTREAVRDAERMAAACGASFKSTSSAAQKQVDALAGVDRANKKTSASTRAWVGALNKQAQAFDRVRASVDPVFAASKQYEAAVDDVKASVRSGIASQSEANRVIDQAAQKYLGLVPVSEQAARAQEKAAKAAQTARSTYEQSRASLDPLYAASKRYEAVLRQTKAALASKAISQAEANQLLALAESQYLGTGAAAMQYGKQTKVATHHTANLAFQFNDIGMMMAAGQNPFMLAMQQGTQVSQVLNQMGGGVKSIRGIGAAFLQVINPTSLATLGIIAGAAALGQWAMSAWQAEDNAEAVKKRIEELQDAISSLSSISQASAADLEVYLAEAFGRTSEKVQALIDDLKEAEFATISRQMRVFVEDGTEGLNELSGAWDVFQTSLVNGAAIDQGYLNERMAVIHASKLSLSEFLQLQKEYQDVLNATSADQLVSEISEARDLAVQLGGPVGNAVADRLLKAAEEGGLLNRVLGAAAGQSDRIASSAHDAASGFLQAANNAMAMQQAMASLSVPFSDAMSDLDFEVATAGMNAADKLVATRVRRLEETMHSASETAFGFDYGLTSEQKAQLADYETALRGNAAALTTVSKAGGKASKASKDALSDLQAELLHRRKLLELQGAQKQQFEALTKVQERLGKSASKMTSTQVAGLAGQLVALENHEAALERINGLQGQWSEQITRTAFESGNMGDVIEGMLKDIAFQFASAKIVLPVIASISSVIGLDRLIMGGAGASVAGGAATGGGGAGLFGSLLGGSGLLSGIGGGFQAAMGLGGFASGGLFNIGANAAAASAITGASGFLSMVGAAIPVLGIAAVAISALIGKTKVLNSGLRITVDEFDALIESFATKKKTRLFGLIKKTWTDASELDAKDAAPIIRAIADVQGNIVEMAASLDVGKDAFKRFKTTVDVSLQGLSDEEKAKAIQDALQGIGDEMALLVPKLERFQKDGESASSTLQRLSASLSAVQLVGDTLGRAYTHTGVNAAAMASDIVETFGGLEAYFSATTAYHSAFYTDAEKLDTLARQSADALEAVGLALPKTRAEYRKMVEAANFSKASGREAYAALISLSGALDQLVPSLESATAQMHKLISGSAVDTETVNSFGGMDAWRSATEAFYNGFFSDTERFHILSRQTQRAVADLGLAMPETREEFRAMVAAIDVTTEKGREMYAGMISLAGAMDQILPTMEDVSAVVSGFMGGTSSLVSTMISETNSLISASQRAAEGWYGVADNLRSLIVQLTNASTSTASPWEKLATNQALVEKLFLQARGGDVDAARGFGGAAKDYLQSALATAGSFADYQRIEAQIRAQAQMLAGISELEGASQDVIVTLAQQQLGVLNSLNNYLQSTDEISPDDLDGFIGTLEGLEEAIKQAEMFSYDFLQERLNVTVDLIATADVPNAVRALMEAGTDGIHSTINFAVMDDELTPDLRWLAVTQASEHLSTINFALGDELTGWPRRLALMSSGSITRTVNAVLRHGLSHEEMRLALAGSSELARVVNVSLGETDPYALHLALSNVGAYAVAVKAALDASPDIRKIVFGGAGSYAVMVEAALSSDIHEASRRILLQEQGVYAVNITATLAQNVPDQVKALLLNANTEGLHAVTVGWTFKDKLTWKERLALIEDGRSILQTINLATNQVGIDAADLVMLEQLSIGDGTVNRFIHTALQGTLGFGAFELNYLAQLYAGAGTTWRGIKAGVHGGQNIGTFGHRYLNQLASGPGLIWRGVKASVSGVPTGKGANGQYLSQLFDGAGSVQRAIKGGVVSVPAGNGINGQYLRLLTKGEAQTVRNVKAGIRGVPTGKGAGAAYLAQLVRGDGQTDRSIKAAVVGSSGVHKWGQNYLGQLFVGSGVVARKLKAGVTGSGAIGKFGWNYLSQLNAGAGTTLRTVSAGVTGGGALGKWQSSYLSQLYQGAGSTRRAVLAAVDGKGVGAWGKNFLEVLFEGGADVPGTLNGKVNLSALTGRGSRFFELLTEKASVIQHTIDGVVDLGGLSKRQRALLDIVSGASKGTVTLGGNVKFDPSKGFSTWFGKTVRTGISTPVSELAESIKNLKEAMSRQRVDDILSQTTTNKRGMTFLNEAQIRALANAMGIDQTGVGLGDLMWQIQTNDMNDALHRVYYDPTGAARDRFETGVSVDHGQKYQFSDFGVEQLDGKHHKTVVTGPKGGKRGPMHYDAAMKMIDQIIFGRIPAFADGGFHSGGWAMVGERGPELAYMPPARVYNAPDSRAMMDNGDLVQELRALKQELSDTQGQSRDLLKLVVKTTERMRKLHTKWDATHLPVQEQSA</sequence>
<dbReference type="Proteomes" id="UP001157961">
    <property type="component" value="Unassembled WGS sequence"/>
</dbReference>
<evidence type="ECO:0000313" key="4">
    <source>
        <dbReference type="EMBL" id="SMP32195.1"/>
    </source>
</evidence>
<dbReference type="Pfam" id="PF06791">
    <property type="entry name" value="TMP_2"/>
    <property type="match status" value="1"/>
</dbReference>
<feature type="transmembrane region" description="Helical" evidence="2">
    <location>
        <begin position="737"/>
        <end position="760"/>
    </location>
</feature>
<protein>
    <submittedName>
        <fullName evidence="4">Phage-related minor tail protein</fullName>
    </submittedName>
</protein>
<evidence type="ECO:0000256" key="2">
    <source>
        <dbReference type="SAM" id="Phobius"/>
    </source>
</evidence>
<dbReference type="RefSeq" id="WP_283427446.1">
    <property type="nucleotide sequence ID" value="NZ_FXTY01000008.1"/>
</dbReference>
<name>A0ABY1PDN5_9RHOB</name>
<comment type="caution">
    <text evidence="4">The sequence shown here is derived from an EMBL/GenBank/DDBJ whole genome shotgun (WGS) entry which is preliminary data.</text>
</comment>
<keyword evidence="2" id="KW-0472">Membrane</keyword>
<feature type="domain" description="Bacteriophage tail tape measure N-terminal" evidence="3">
    <location>
        <begin position="234"/>
        <end position="347"/>
    </location>
</feature>
<organism evidence="4 5">
    <name type="scientific">Shimia sagamensis</name>
    <dbReference type="NCBI Taxonomy" id="1566352"/>
    <lineage>
        <taxon>Bacteria</taxon>
        <taxon>Pseudomonadati</taxon>
        <taxon>Pseudomonadota</taxon>
        <taxon>Alphaproteobacteria</taxon>
        <taxon>Rhodobacterales</taxon>
        <taxon>Roseobacteraceae</taxon>
    </lineage>
</organism>
<proteinExistence type="predicted"/>
<dbReference type="InterPro" id="IPR009628">
    <property type="entry name" value="Phage_tape_measure_N"/>
</dbReference>
<gene>
    <name evidence="4" type="ORF">SAMN06265373_108147</name>
</gene>
<feature type="coiled-coil region" evidence="1">
    <location>
        <begin position="2266"/>
        <end position="2293"/>
    </location>
</feature>
<keyword evidence="2" id="KW-0812">Transmembrane</keyword>
<evidence type="ECO:0000259" key="3">
    <source>
        <dbReference type="Pfam" id="PF06791"/>
    </source>
</evidence>
<keyword evidence="2" id="KW-1133">Transmembrane helix</keyword>
<keyword evidence="1" id="KW-0175">Coiled coil</keyword>
<accession>A0ABY1PDN5</accession>
<keyword evidence="5" id="KW-1185">Reference proteome</keyword>
<feature type="coiled-coil region" evidence="1">
    <location>
        <begin position="328"/>
        <end position="355"/>
    </location>
</feature>
<reference evidence="4 5" key="1">
    <citation type="submission" date="2017-05" db="EMBL/GenBank/DDBJ databases">
        <authorList>
            <person name="Varghese N."/>
            <person name="Submissions S."/>
        </authorList>
    </citation>
    <scope>NUCLEOTIDE SEQUENCE [LARGE SCALE GENOMIC DNA]</scope>
    <source>
        <strain evidence="4 5">DSM 29734</strain>
    </source>
</reference>
<dbReference type="EMBL" id="FXTY01000008">
    <property type="protein sequence ID" value="SMP32195.1"/>
    <property type="molecule type" value="Genomic_DNA"/>
</dbReference>
<feature type="transmembrane region" description="Helical" evidence="2">
    <location>
        <begin position="803"/>
        <end position="824"/>
    </location>
</feature>